<dbReference type="EMBL" id="JAAIKC010000004">
    <property type="protein sequence ID" value="NEW06978.1"/>
    <property type="molecule type" value="Genomic_DNA"/>
</dbReference>
<comment type="caution">
    <text evidence="5">The sequence shown here is derived from an EMBL/GenBank/DDBJ whole genome shotgun (WGS) entry which is preliminary data.</text>
</comment>
<dbReference type="InterPro" id="IPR037185">
    <property type="entry name" value="EmrE-like"/>
</dbReference>
<feature type="transmembrane region" description="Helical" evidence="3">
    <location>
        <begin position="94"/>
        <end position="113"/>
    </location>
</feature>
<evidence type="ECO:0000256" key="2">
    <source>
        <dbReference type="ARBA" id="ARBA00007362"/>
    </source>
</evidence>
<keyword evidence="3" id="KW-1133">Transmembrane helix</keyword>
<evidence type="ECO:0000256" key="3">
    <source>
        <dbReference type="SAM" id="Phobius"/>
    </source>
</evidence>
<dbReference type="InterPro" id="IPR000620">
    <property type="entry name" value="EamA_dom"/>
</dbReference>
<feature type="transmembrane region" description="Helical" evidence="3">
    <location>
        <begin position="37"/>
        <end position="56"/>
    </location>
</feature>
<dbReference type="PANTHER" id="PTHR22911:SF137">
    <property type="entry name" value="SOLUTE CARRIER FAMILY 35 MEMBER G2-RELATED"/>
    <property type="match status" value="1"/>
</dbReference>
<comment type="similarity">
    <text evidence="2">Belongs to the EamA transporter family.</text>
</comment>
<evidence type="ECO:0000259" key="4">
    <source>
        <dbReference type="Pfam" id="PF00892"/>
    </source>
</evidence>
<reference evidence="5" key="1">
    <citation type="submission" date="2020-02" db="EMBL/GenBank/DDBJ databases">
        <authorList>
            <person name="Shen X.-R."/>
            <person name="Zhang Y.-X."/>
        </authorList>
    </citation>
    <scope>NUCLEOTIDE SEQUENCE</scope>
    <source>
        <strain evidence="5">SYP-B3998</strain>
    </source>
</reference>
<dbReference type="PANTHER" id="PTHR22911">
    <property type="entry name" value="ACYL-MALONYL CONDENSING ENZYME-RELATED"/>
    <property type="match status" value="1"/>
</dbReference>
<feature type="domain" description="EamA" evidence="4">
    <location>
        <begin position="6"/>
        <end position="138"/>
    </location>
</feature>
<protein>
    <submittedName>
        <fullName evidence="5">DMT family transporter</fullName>
    </submittedName>
</protein>
<dbReference type="GO" id="GO:0016020">
    <property type="term" value="C:membrane"/>
    <property type="evidence" value="ECO:0007669"/>
    <property type="project" value="InterPro"/>
</dbReference>
<proteinExistence type="inferred from homology"/>
<organism evidence="5">
    <name type="scientific">Paenibacillus sp. SYP-B3998</name>
    <dbReference type="NCBI Taxonomy" id="2678564"/>
    <lineage>
        <taxon>Bacteria</taxon>
        <taxon>Bacillati</taxon>
        <taxon>Bacillota</taxon>
        <taxon>Bacilli</taxon>
        <taxon>Bacillales</taxon>
        <taxon>Paenibacillaceae</taxon>
        <taxon>Paenibacillus</taxon>
    </lineage>
</organism>
<dbReference type="RefSeq" id="WP_163947069.1">
    <property type="nucleotide sequence ID" value="NZ_JAAIKC010000004.1"/>
</dbReference>
<feature type="domain" description="EamA" evidence="4">
    <location>
        <begin position="152"/>
        <end position="284"/>
    </location>
</feature>
<keyword evidence="3" id="KW-0472">Membrane</keyword>
<feature type="transmembrane region" description="Helical" evidence="3">
    <location>
        <begin position="149"/>
        <end position="169"/>
    </location>
</feature>
<sequence>MFRWQAVFLVLVGAASYGFLAAVTKIGYRSGFHLGELIGSQMFVGVIVLWLLALWRNKGKLPFTLPEASKLIAVGTLSGMTGILYYVSIRTIPASLAIVLLFQFVWVGVWYEWIFERKKPSLETLMSVGVSLFGGFLASGVVHDGWTQISLVGVLAGLVAAFSYAGTLYASGKAVVHMNPWFRSSLMGTGAMLLVWGVFPPYYLVTGLWWNVHIWIPIALGIMGLILPMLCFVFGAPKIGTQMTTLLCSVELPIAIFMARFVFMEAIGGLQWLGVCLIVAGLIMKFMFSSRTWKVRALPQR</sequence>
<feature type="transmembrane region" description="Helical" evidence="3">
    <location>
        <begin position="125"/>
        <end position="143"/>
    </location>
</feature>
<evidence type="ECO:0000313" key="5">
    <source>
        <dbReference type="EMBL" id="NEW06978.1"/>
    </source>
</evidence>
<feature type="transmembrane region" description="Helical" evidence="3">
    <location>
        <begin position="269"/>
        <end position="288"/>
    </location>
</feature>
<accession>A0A6G3ZY48</accession>
<comment type="subcellular location">
    <subcellularLocation>
        <location evidence="1">Endomembrane system</location>
        <topology evidence="1">Multi-pass membrane protein</topology>
    </subcellularLocation>
</comment>
<feature type="transmembrane region" description="Helical" evidence="3">
    <location>
        <begin position="68"/>
        <end position="88"/>
    </location>
</feature>
<keyword evidence="3" id="KW-0812">Transmembrane</keyword>
<dbReference type="AlphaFoldDB" id="A0A6G3ZY48"/>
<evidence type="ECO:0000256" key="1">
    <source>
        <dbReference type="ARBA" id="ARBA00004127"/>
    </source>
</evidence>
<feature type="transmembrane region" description="Helical" evidence="3">
    <location>
        <begin position="214"/>
        <end position="236"/>
    </location>
</feature>
<gene>
    <name evidence="5" type="ORF">GK047_13285</name>
</gene>
<name>A0A6G3ZY48_9BACL</name>
<feature type="transmembrane region" description="Helical" evidence="3">
    <location>
        <begin position="181"/>
        <end position="202"/>
    </location>
</feature>
<dbReference type="Pfam" id="PF00892">
    <property type="entry name" value="EamA"/>
    <property type="match status" value="2"/>
</dbReference>
<dbReference type="SUPFAM" id="SSF103481">
    <property type="entry name" value="Multidrug resistance efflux transporter EmrE"/>
    <property type="match status" value="2"/>
</dbReference>